<dbReference type="InterPro" id="IPR050109">
    <property type="entry name" value="HTH-type_TetR-like_transc_reg"/>
</dbReference>
<feature type="domain" description="HTH tetR-type" evidence="3">
    <location>
        <begin position="5"/>
        <end position="65"/>
    </location>
</feature>
<evidence type="ECO:0000256" key="2">
    <source>
        <dbReference type="PROSITE-ProRule" id="PRU00335"/>
    </source>
</evidence>
<organism evidence="4 5">
    <name type="scientific">Streptomyces daqingensis</name>
    <dbReference type="NCBI Taxonomy" id="1472640"/>
    <lineage>
        <taxon>Bacteria</taxon>
        <taxon>Bacillati</taxon>
        <taxon>Actinomycetota</taxon>
        <taxon>Actinomycetes</taxon>
        <taxon>Kitasatosporales</taxon>
        <taxon>Streptomycetaceae</taxon>
        <taxon>Streptomyces</taxon>
    </lineage>
</organism>
<accession>A0ABQ2M238</accession>
<keyword evidence="5" id="KW-1185">Reference proteome</keyword>
<evidence type="ECO:0000313" key="5">
    <source>
        <dbReference type="Proteomes" id="UP000631535"/>
    </source>
</evidence>
<protein>
    <submittedName>
        <fullName evidence="4">TetR family transcriptional regulator</fullName>
    </submittedName>
</protein>
<dbReference type="SUPFAM" id="SSF48498">
    <property type="entry name" value="Tetracyclin repressor-like, C-terminal domain"/>
    <property type="match status" value="1"/>
</dbReference>
<dbReference type="Gene3D" id="1.10.357.10">
    <property type="entry name" value="Tetracycline Repressor, domain 2"/>
    <property type="match status" value="1"/>
</dbReference>
<dbReference type="Proteomes" id="UP000631535">
    <property type="component" value="Unassembled WGS sequence"/>
</dbReference>
<evidence type="ECO:0000259" key="3">
    <source>
        <dbReference type="PROSITE" id="PS50977"/>
    </source>
</evidence>
<dbReference type="InterPro" id="IPR001647">
    <property type="entry name" value="HTH_TetR"/>
</dbReference>
<sequence length="192" mass="21185">MVSNPRRRTALVDAAIEVLAREGARGLTFRAVDSEAGVPAGTASNYFTSRDDLLTQAGGRIRVRMTPDPAEVARALGSAPPRRELVAELMRWLVRRMAEERTGYLAMLELRLEATRRPALRSELTRTVRADLDENVRVHLDAGLPGDADTVLVLYLAMTGLLLEQLTLPGMLSDGEVDELVETVVDRVLPRR</sequence>
<dbReference type="PANTHER" id="PTHR30055:SF231">
    <property type="entry name" value="TRANSCRIPTIONAL REGULATORY PROTEIN (PROBABLY DEOR-FAMILY)-RELATED"/>
    <property type="match status" value="1"/>
</dbReference>
<dbReference type="PANTHER" id="PTHR30055">
    <property type="entry name" value="HTH-TYPE TRANSCRIPTIONAL REGULATOR RUTR"/>
    <property type="match status" value="1"/>
</dbReference>
<dbReference type="Pfam" id="PF00440">
    <property type="entry name" value="TetR_N"/>
    <property type="match status" value="1"/>
</dbReference>
<dbReference type="Pfam" id="PF17940">
    <property type="entry name" value="TetR_C_31"/>
    <property type="match status" value="1"/>
</dbReference>
<feature type="DNA-binding region" description="H-T-H motif" evidence="2">
    <location>
        <begin position="28"/>
        <end position="47"/>
    </location>
</feature>
<proteinExistence type="predicted"/>
<dbReference type="InterPro" id="IPR036271">
    <property type="entry name" value="Tet_transcr_reg_TetR-rel_C_sf"/>
</dbReference>
<name>A0ABQ2M238_9ACTN</name>
<dbReference type="PROSITE" id="PS50977">
    <property type="entry name" value="HTH_TETR_2"/>
    <property type="match status" value="1"/>
</dbReference>
<evidence type="ECO:0000256" key="1">
    <source>
        <dbReference type="ARBA" id="ARBA00023125"/>
    </source>
</evidence>
<dbReference type="EMBL" id="BMMP01000004">
    <property type="protein sequence ID" value="GGO45901.1"/>
    <property type="molecule type" value="Genomic_DNA"/>
</dbReference>
<dbReference type="SUPFAM" id="SSF46689">
    <property type="entry name" value="Homeodomain-like"/>
    <property type="match status" value="1"/>
</dbReference>
<keyword evidence="1 2" id="KW-0238">DNA-binding</keyword>
<gene>
    <name evidence="4" type="ORF">GCM10012287_14950</name>
</gene>
<dbReference type="RefSeq" id="WP_189036294.1">
    <property type="nucleotide sequence ID" value="NZ_BMMP01000004.1"/>
</dbReference>
<comment type="caution">
    <text evidence="4">The sequence shown here is derived from an EMBL/GenBank/DDBJ whole genome shotgun (WGS) entry which is preliminary data.</text>
</comment>
<reference evidence="5" key="1">
    <citation type="journal article" date="2019" name="Int. J. Syst. Evol. Microbiol.">
        <title>The Global Catalogue of Microorganisms (GCM) 10K type strain sequencing project: providing services to taxonomists for standard genome sequencing and annotation.</title>
        <authorList>
            <consortium name="The Broad Institute Genomics Platform"/>
            <consortium name="The Broad Institute Genome Sequencing Center for Infectious Disease"/>
            <person name="Wu L."/>
            <person name="Ma J."/>
        </authorList>
    </citation>
    <scope>NUCLEOTIDE SEQUENCE [LARGE SCALE GENOMIC DNA]</scope>
    <source>
        <strain evidence="5">CGMCC 4.7178</strain>
    </source>
</reference>
<dbReference type="InterPro" id="IPR009057">
    <property type="entry name" value="Homeodomain-like_sf"/>
</dbReference>
<evidence type="ECO:0000313" key="4">
    <source>
        <dbReference type="EMBL" id="GGO45901.1"/>
    </source>
</evidence>
<dbReference type="InterPro" id="IPR041583">
    <property type="entry name" value="TetR_C_31"/>
</dbReference>